<evidence type="ECO:0000313" key="1">
    <source>
        <dbReference type="EMBL" id="KXK25743.1"/>
    </source>
</evidence>
<evidence type="ECO:0000313" key="2">
    <source>
        <dbReference type="Proteomes" id="UP000070457"/>
    </source>
</evidence>
<dbReference type="STRING" id="1617426.TR69_WS6001001549"/>
<sequence>MERVVTAEQIRKEAVYTIAKRYDDAVRIGRIVNPNFNPRIERGALFARLFPSVENLDFSGRENFQAAIMIGSNNPELKRSSAGLLVNSLLSRVRVRDEDVEYTTDLPFSIHDELTVRSYQFARDGQFRNLREIGRVMYEGRIPKEDRPRMLHLQKIAGGLIQRHFADTALLPSASLEDWVNRIEPFVGENPHASGQTTALLVRVLRAAGD</sequence>
<dbReference type="AlphaFoldDB" id="A0A136LVQ6"/>
<comment type="caution">
    <text evidence="1">The sequence shown here is derived from an EMBL/GenBank/DDBJ whole genome shotgun (WGS) entry which is preliminary data.</text>
</comment>
<dbReference type="EMBL" id="JYNZ01000007">
    <property type="protein sequence ID" value="KXK25743.1"/>
    <property type="molecule type" value="Genomic_DNA"/>
</dbReference>
<reference evidence="1 2" key="1">
    <citation type="submission" date="2015-02" db="EMBL/GenBank/DDBJ databases">
        <title>Improved understanding of the partial-nitritation anammox process through 23 genomes representing the majority of the microbial community.</title>
        <authorList>
            <person name="Speth D.R."/>
            <person name="In T Zandt M."/>
            <person name="Guerrero Cruz S."/>
            <person name="Jetten M.S."/>
            <person name="Dutilh B.E."/>
        </authorList>
    </citation>
    <scope>NUCLEOTIDE SEQUENCE [LARGE SCALE GENOMIC DNA]</scope>
    <source>
        <strain evidence="1">OLB20</strain>
    </source>
</reference>
<accession>A0A136LVQ6</accession>
<gene>
    <name evidence="1" type="ORF">TR69_WS6001001549</name>
</gene>
<organism evidence="1 2">
    <name type="scientific">candidate division WS6 bacterium OLB20</name>
    <dbReference type="NCBI Taxonomy" id="1617426"/>
    <lineage>
        <taxon>Bacteria</taxon>
        <taxon>Candidatus Dojkabacteria</taxon>
    </lineage>
</organism>
<protein>
    <submittedName>
        <fullName evidence="1">Uncharacterized protein</fullName>
    </submittedName>
</protein>
<dbReference type="Proteomes" id="UP000070457">
    <property type="component" value="Unassembled WGS sequence"/>
</dbReference>
<proteinExistence type="predicted"/>
<name>A0A136LVQ6_9BACT</name>